<sequence>MSTKKGTRSGKGKSPSTATASDEESTPQQSTQPTQSTTQSTTETTSQTVTDWTQESKLVSVDEAASPSSPSSQTTSKSVVDFDRATVSQYETQEVKNLSIDQLLQVLICRGELQKNPVVSGGCEKLLRQINRERIPHRTARSGPHDPPSYYRGRPQGRRNFTYQLDVEEVDERSSPQQNRSGRPFRPPYHGASGRGGNQASRGPRFARNGAPLPPTNNTQ</sequence>
<feature type="compositionally biased region" description="Low complexity" evidence="1">
    <location>
        <begin position="26"/>
        <end position="48"/>
    </location>
</feature>
<feature type="compositionally biased region" description="Basic residues" evidence="1">
    <location>
        <begin position="1"/>
        <end position="11"/>
    </location>
</feature>
<dbReference type="EMBL" id="KY684085">
    <property type="protein sequence ID" value="ARF09526.1"/>
    <property type="molecule type" value="Genomic_DNA"/>
</dbReference>
<proteinExistence type="predicted"/>
<evidence type="ECO:0000256" key="1">
    <source>
        <dbReference type="SAM" id="MobiDB-lite"/>
    </source>
</evidence>
<gene>
    <name evidence="2" type="ORF">Indivirus_1_149</name>
</gene>
<organism evidence="2">
    <name type="scientific">Indivirus ILV1</name>
    <dbReference type="NCBI Taxonomy" id="1977633"/>
    <lineage>
        <taxon>Viruses</taxon>
        <taxon>Varidnaviria</taxon>
        <taxon>Bamfordvirae</taxon>
        <taxon>Nucleocytoviricota</taxon>
        <taxon>Megaviricetes</taxon>
        <taxon>Imitervirales</taxon>
        <taxon>Mimiviridae</taxon>
        <taxon>Klosneuvirinae</taxon>
        <taxon>Indivirus</taxon>
    </lineage>
</organism>
<accession>A0A1V0SCT9</accession>
<feature type="region of interest" description="Disordered" evidence="1">
    <location>
        <begin position="1"/>
        <end position="81"/>
    </location>
</feature>
<feature type="compositionally biased region" description="Low complexity" evidence="1">
    <location>
        <begin position="59"/>
        <end position="79"/>
    </location>
</feature>
<protein>
    <submittedName>
        <fullName evidence="2">Uncharacterized protein</fullName>
    </submittedName>
</protein>
<evidence type="ECO:0000313" key="2">
    <source>
        <dbReference type="EMBL" id="ARF09526.1"/>
    </source>
</evidence>
<name>A0A1V0SCT9_9VIRU</name>
<reference evidence="2" key="1">
    <citation type="journal article" date="2017" name="Science">
        <title>Giant viruses with an expanded complement of translation system components.</title>
        <authorList>
            <person name="Schulz F."/>
            <person name="Yutin N."/>
            <person name="Ivanova N.N."/>
            <person name="Ortega D.R."/>
            <person name="Lee T.K."/>
            <person name="Vierheilig J."/>
            <person name="Daims H."/>
            <person name="Horn M."/>
            <person name="Wagner M."/>
            <person name="Jensen G.J."/>
            <person name="Kyrpides N.C."/>
            <person name="Koonin E.V."/>
            <person name="Woyke T."/>
        </authorList>
    </citation>
    <scope>NUCLEOTIDE SEQUENCE</scope>
    <source>
        <strain evidence="2">ILV1</strain>
    </source>
</reference>
<feature type="region of interest" description="Disordered" evidence="1">
    <location>
        <begin position="134"/>
        <end position="220"/>
    </location>
</feature>